<dbReference type="RefSeq" id="WP_067015972.1">
    <property type="nucleotide sequence ID" value="NZ_FLOB01000004.1"/>
</dbReference>
<dbReference type="SUPFAM" id="SSF52799">
    <property type="entry name" value="(Phosphotyrosine protein) phosphatases II"/>
    <property type="match status" value="1"/>
</dbReference>
<dbReference type="PROSITE" id="PS50056">
    <property type="entry name" value="TYR_PHOSPHATASE_2"/>
    <property type="match status" value="1"/>
</dbReference>
<feature type="domain" description="Tyrosine specific protein phosphatases" evidence="2">
    <location>
        <begin position="126"/>
        <end position="179"/>
    </location>
</feature>
<dbReference type="InterPro" id="IPR000387">
    <property type="entry name" value="Tyr_Pase_dom"/>
</dbReference>
<name>A0A1A8TGV8_9GAMM</name>
<evidence type="ECO:0000259" key="2">
    <source>
        <dbReference type="PROSITE" id="PS50056"/>
    </source>
</evidence>
<gene>
    <name evidence="3" type="ORF">MSP8886_02043</name>
</gene>
<dbReference type="AlphaFoldDB" id="A0A1A8TGV8"/>
<protein>
    <submittedName>
        <fullName evidence="3">Dual specificity phosphatase, catalytic domain</fullName>
    </submittedName>
</protein>
<dbReference type="SMART" id="SM00195">
    <property type="entry name" value="DSPc"/>
    <property type="match status" value="1"/>
</dbReference>
<feature type="region of interest" description="Disordered" evidence="1">
    <location>
        <begin position="1"/>
        <end position="24"/>
    </location>
</feature>
<dbReference type="CDD" id="cd14498">
    <property type="entry name" value="DSP"/>
    <property type="match status" value="1"/>
</dbReference>
<dbReference type="InterPro" id="IPR020422">
    <property type="entry name" value="TYR_PHOSPHATASE_DUAL_dom"/>
</dbReference>
<keyword evidence="4" id="KW-1185">Reference proteome</keyword>
<dbReference type="Proteomes" id="UP000092544">
    <property type="component" value="Unassembled WGS sequence"/>
</dbReference>
<reference evidence="3 4" key="1">
    <citation type="submission" date="2016-06" db="EMBL/GenBank/DDBJ databases">
        <authorList>
            <person name="Kjaerup R.B."/>
            <person name="Dalgaard T.S."/>
            <person name="Juul-Madsen H.R."/>
        </authorList>
    </citation>
    <scope>NUCLEOTIDE SEQUENCE [LARGE SCALE GENOMIC DNA]</scope>
    <source>
        <strain evidence="3 4">CECT 8886</strain>
    </source>
</reference>
<dbReference type="EMBL" id="FLOB01000004">
    <property type="protein sequence ID" value="SBS31265.1"/>
    <property type="molecule type" value="Genomic_DNA"/>
</dbReference>
<proteinExistence type="predicted"/>
<evidence type="ECO:0000313" key="3">
    <source>
        <dbReference type="EMBL" id="SBS31265.1"/>
    </source>
</evidence>
<accession>A0A1A8TGV8</accession>
<evidence type="ECO:0000256" key="1">
    <source>
        <dbReference type="SAM" id="MobiDB-lite"/>
    </source>
</evidence>
<dbReference type="STRING" id="1792290.MSP8886_02043"/>
<sequence>MTTPDNTSDRKQKPQAPRYPRPPISLIESNIPGWGIDVYIGGSTGVADPLLLEKHNIKVVLNCAVNLDINMVHYTEDNIPAHLHQYGSSQVRYYKVGLIDGPGNPDTLMLAAYYLMRSSLQQELPVKPSYKVREKGNILVNCRGGRSRSVTVVALFLHLEMPERYPTLEAAIEHIRDKRELHPDEWYETPKPELIHLAERAVKMEKLLREVDFDADGE</sequence>
<dbReference type="InterPro" id="IPR029021">
    <property type="entry name" value="Prot-tyrosine_phosphatase-like"/>
</dbReference>
<organism evidence="3 4">
    <name type="scientific">Marinomonas spartinae</name>
    <dbReference type="NCBI Taxonomy" id="1792290"/>
    <lineage>
        <taxon>Bacteria</taxon>
        <taxon>Pseudomonadati</taxon>
        <taxon>Pseudomonadota</taxon>
        <taxon>Gammaproteobacteria</taxon>
        <taxon>Oceanospirillales</taxon>
        <taxon>Oceanospirillaceae</taxon>
        <taxon>Marinomonas</taxon>
    </lineage>
</organism>
<dbReference type="OrthoDB" id="9785695at2"/>
<dbReference type="Gene3D" id="3.90.190.10">
    <property type="entry name" value="Protein tyrosine phosphatase superfamily"/>
    <property type="match status" value="1"/>
</dbReference>
<evidence type="ECO:0000313" key="4">
    <source>
        <dbReference type="Proteomes" id="UP000092544"/>
    </source>
</evidence>